<feature type="transmembrane region" description="Helical" evidence="10">
    <location>
        <begin position="471"/>
        <end position="492"/>
    </location>
</feature>
<comment type="subcellular location">
    <subcellularLocation>
        <location evidence="1">Endomembrane system</location>
        <topology evidence="1">Multi-pass membrane protein</topology>
    </subcellularLocation>
</comment>
<reference evidence="12" key="1">
    <citation type="submission" date="2021-12" db="EMBL/GenBank/DDBJ databases">
        <title>Prjna785345.</title>
        <authorList>
            <person name="Rujirawat T."/>
            <person name="Krajaejun T."/>
        </authorList>
    </citation>
    <scope>NUCLEOTIDE SEQUENCE</scope>
    <source>
        <strain evidence="12">Pi057C3</strain>
    </source>
</reference>
<feature type="transmembrane region" description="Helical" evidence="10">
    <location>
        <begin position="108"/>
        <end position="128"/>
    </location>
</feature>
<keyword evidence="5" id="KW-0547">Nucleotide-binding</keyword>
<dbReference type="SUPFAM" id="SSF52540">
    <property type="entry name" value="P-loop containing nucleoside triphosphate hydrolases"/>
    <property type="match status" value="2"/>
</dbReference>
<keyword evidence="3 10" id="KW-0812">Transmembrane</keyword>
<feature type="domain" description="ABC transmembrane type-1" evidence="11">
    <location>
        <begin position="110"/>
        <end position="353"/>
    </location>
</feature>
<dbReference type="PANTHER" id="PTHR24223">
    <property type="entry name" value="ATP-BINDING CASSETTE SUB-FAMILY C"/>
    <property type="match status" value="1"/>
</dbReference>
<feature type="transmembrane region" description="Helical" evidence="10">
    <location>
        <begin position="246"/>
        <end position="264"/>
    </location>
</feature>
<dbReference type="Proteomes" id="UP001209570">
    <property type="component" value="Unassembled WGS sequence"/>
</dbReference>
<dbReference type="GO" id="GO:0016887">
    <property type="term" value="F:ATP hydrolysis activity"/>
    <property type="evidence" value="ECO:0007669"/>
    <property type="project" value="InterPro"/>
</dbReference>
<feature type="compositionally biased region" description="Low complexity" evidence="9">
    <location>
        <begin position="202"/>
        <end position="213"/>
    </location>
</feature>
<evidence type="ECO:0000313" key="12">
    <source>
        <dbReference type="EMBL" id="KAJ0393167.1"/>
    </source>
</evidence>
<dbReference type="GO" id="GO:0016020">
    <property type="term" value="C:membrane"/>
    <property type="evidence" value="ECO:0007669"/>
    <property type="project" value="InterPro"/>
</dbReference>
<evidence type="ECO:0000256" key="2">
    <source>
        <dbReference type="ARBA" id="ARBA00022448"/>
    </source>
</evidence>
<evidence type="ECO:0000259" key="11">
    <source>
        <dbReference type="PROSITE" id="PS50929"/>
    </source>
</evidence>
<dbReference type="Pfam" id="PF00005">
    <property type="entry name" value="ABC_tran"/>
    <property type="match status" value="2"/>
</dbReference>
<evidence type="ECO:0000256" key="10">
    <source>
        <dbReference type="SAM" id="Phobius"/>
    </source>
</evidence>
<dbReference type="PROSITE" id="PS50929">
    <property type="entry name" value="ABC_TM1F"/>
    <property type="match status" value="1"/>
</dbReference>
<evidence type="ECO:0000313" key="13">
    <source>
        <dbReference type="Proteomes" id="UP001209570"/>
    </source>
</evidence>
<accession>A0AAD5LBN1</accession>
<dbReference type="Gene3D" id="3.40.50.300">
    <property type="entry name" value="P-loop containing nucleotide triphosphate hydrolases"/>
    <property type="match status" value="2"/>
</dbReference>
<keyword evidence="7 10" id="KW-1133">Transmembrane helix</keyword>
<keyword evidence="13" id="KW-1185">Reference proteome</keyword>
<feature type="transmembrane region" description="Helical" evidence="10">
    <location>
        <begin position="148"/>
        <end position="166"/>
    </location>
</feature>
<dbReference type="SUPFAM" id="SSF90123">
    <property type="entry name" value="ABC transporter transmembrane region"/>
    <property type="match status" value="2"/>
</dbReference>
<evidence type="ECO:0000256" key="9">
    <source>
        <dbReference type="SAM" id="MobiDB-lite"/>
    </source>
</evidence>
<evidence type="ECO:0000256" key="8">
    <source>
        <dbReference type="ARBA" id="ARBA00023136"/>
    </source>
</evidence>
<feature type="transmembrane region" description="Helical" evidence="10">
    <location>
        <begin position="270"/>
        <end position="293"/>
    </location>
</feature>
<dbReference type="GO" id="GO:0012505">
    <property type="term" value="C:endomembrane system"/>
    <property type="evidence" value="ECO:0007669"/>
    <property type="project" value="UniProtKB-SubCell"/>
</dbReference>
<keyword evidence="4" id="KW-0677">Repeat</keyword>
<dbReference type="InterPro" id="IPR036640">
    <property type="entry name" value="ABC1_TM_sf"/>
</dbReference>
<gene>
    <name evidence="12" type="ORF">P43SY_004167</name>
</gene>
<name>A0AAD5LBN1_PYTIN</name>
<protein>
    <recommendedName>
        <fullName evidence="11">ABC transmembrane type-1 domain-containing protein</fullName>
    </recommendedName>
</protein>
<dbReference type="GO" id="GO:0005524">
    <property type="term" value="F:ATP binding"/>
    <property type="evidence" value="ECO:0007669"/>
    <property type="project" value="UniProtKB-KW"/>
</dbReference>
<dbReference type="Gene3D" id="1.20.1560.10">
    <property type="entry name" value="ABC transporter type 1, transmembrane domain"/>
    <property type="match status" value="2"/>
</dbReference>
<dbReference type="InterPro" id="IPR027417">
    <property type="entry name" value="P-loop_NTPase"/>
</dbReference>
<evidence type="ECO:0000256" key="5">
    <source>
        <dbReference type="ARBA" id="ARBA00022741"/>
    </source>
</evidence>
<dbReference type="InterPro" id="IPR011527">
    <property type="entry name" value="ABC1_TM_dom"/>
</dbReference>
<keyword evidence="6" id="KW-0067">ATP-binding</keyword>
<dbReference type="InterPro" id="IPR050173">
    <property type="entry name" value="ABC_transporter_C-like"/>
</dbReference>
<feature type="region of interest" description="Disordered" evidence="9">
    <location>
        <begin position="1"/>
        <end position="36"/>
    </location>
</feature>
<keyword evidence="8 10" id="KW-0472">Membrane</keyword>
<organism evidence="12 13">
    <name type="scientific">Pythium insidiosum</name>
    <name type="common">Pythiosis disease agent</name>
    <dbReference type="NCBI Taxonomy" id="114742"/>
    <lineage>
        <taxon>Eukaryota</taxon>
        <taxon>Sar</taxon>
        <taxon>Stramenopiles</taxon>
        <taxon>Oomycota</taxon>
        <taxon>Peronosporomycetes</taxon>
        <taxon>Pythiales</taxon>
        <taxon>Pythiaceae</taxon>
        <taxon>Pythium</taxon>
    </lineage>
</organism>
<feature type="region of interest" description="Disordered" evidence="9">
    <location>
        <begin position="198"/>
        <end position="218"/>
    </location>
</feature>
<keyword evidence="2" id="KW-0813">Transport</keyword>
<proteinExistence type="predicted"/>
<evidence type="ECO:0000256" key="7">
    <source>
        <dbReference type="ARBA" id="ARBA00022989"/>
    </source>
</evidence>
<evidence type="ECO:0000256" key="1">
    <source>
        <dbReference type="ARBA" id="ARBA00004127"/>
    </source>
</evidence>
<dbReference type="InterPro" id="IPR003439">
    <property type="entry name" value="ABC_transporter-like_ATP-bd"/>
</dbReference>
<evidence type="ECO:0000256" key="6">
    <source>
        <dbReference type="ARBA" id="ARBA00022840"/>
    </source>
</evidence>
<dbReference type="GO" id="GO:0140359">
    <property type="term" value="F:ABC-type transporter activity"/>
    <property type="evidence" value="ECO:0007669"/>
    <property type="project" value="InterPro"/>
</dbReference>
<feature type="transmembrane region" description="Helical" evidence="10">
    <location>
        <begin position="565"/>
        <end position="585"/>
    </location>
</feature>
<dbReference type="AlphaFoldDB" id="A0AAD5LBN1"/>
<dbReference type="PANTHER" id="PTHR24223:SF443">
    <property type="entry name" value="MULTIDRUG-RESISTANCE LIKE PROTEIN 1, ISOFORM I"/>
    <property type="match status" value="1"/>
</dbReference>
<evidence type="ECO:0000256" key="4">
    <source>
        <dbReference type="ARBA" id="ARBA00022737"/>
    </source>
</evidence>
<evidence type="ECO:0000256" key="3">
    <source>
        <dbReference type="ARBA" id="ARBA00022692"/>
    </source>
</evidence>
<dbReference type="EMBL" id="JAKCXM010000522">
    <property type="protein sequence ID" value="KAJ0393167.1"/>
    <property type="molecule type" value="Genomic_DNA"/>
</dbReference>
<sequence length="739" mass="81384">MARQEATPLLKRRDAPTPRAPEQEGEGGPELGTARFPFHPEAPSTPWWRRLCFELFQDSGNASAIEERDLWALPRDLQSAVTMEELRARLQASDGRLLRASWRMNRPALLGSAALQLAAVLLDVLYPILLFRLLTTVVTERSFELRAVVSQLAAIFTSQLLSSFLARHAYYQASKAGIRVAGGLRALIIEQCLRHGGWRQPRSSASSTPSALPTRRRPRQRVAEIATIYNEDVGSIVWVLLTANRTWCSVVALIADVVVLVHVVEIPWLVLLLNALLFCGIWSLQLCVGGRVASAWRIKLERRLTTIHECFSGIQMIKFSASEDKMMDRIASDRRDEVQQGLFTALIVFRQMGSKARLTIMLLDMMTMAKKSALKIQQLLDGVTNNKLVQHAHKGSSILAAELQHVWLSSSGLPHATDVLVTNANLSVRRGELVVIHGLSGVGKSLLISAIRGDIDPLQGYIHVDASLRAVVLAYFFGPVGVIILSLSYVAVGRIMALRTSLRLYQIGNAAEDENLNFISETLDGESVIRAFGQTQVSRVVAAHHQTIDVVQRQTAVAGANYNRVLLRATVVNGLSLLALVALLGRYKMQPAQLGLVLYYIFVLQDQVMTIRMGMLTTMALLHSAERIRNVVFDRVSFGYEDPSNRVPLPQVSRVLPLHDVSFSVGSGERLGVVGRTGSGKSSLAMALFRMHPLVSGRILSAIASELLPEPVRPTTPTRSPLATENETVQVGIVALWLC</sequence>
<comment type="caution">
    <text evidence="12">The sequence shown here is derived from an EMBL/GenBank/DDBJ whole genome shotgun (WGS) entry which is preliminary data.</text>
</comment>
<feature type="transmembrane region" description="Helical" evidence="10">
    <location>
        <begin position="433"/>
        <end position="451"/>
    </location>
</feature>